<dbReference type="SUPFAM" id="SSF47459">
    <property type="entry name" value="HLH, helix-loop-helix DNA-binding domain"/>
    <property type="match status" value="1"/>
</dbReference>
<feature type="region of interest" description="Disordered" evidence="5">
    <location>
        <begin position="15"/>
        <end position="36"/>
    </location>
</feature>
<accession>A0A371GGM1</accession>
<dbReference type="PROSITE" id="PS50888">
    <property type="entry name" value="BHLH"/>
    <property type="match status" value="1"/>
</dbReference>
<dbReference type="FunFam" id="4.10.280.10:FF:000002">
    <property type="entry name" value="Basic helix-loop-helix transcription factor"/>
    <property type="match status" value="1"/>
</dbReference>
<evidence type="ECO:0000259" key="6">
    <source>
        <dbReference type="PROSITE" id="PS50888"/>
    </source>
</evidence>
<dbReference type="CDD" id="cd18919">
    <property type="entry name" value="bHLH_AtBPE_like"/>
    <property type="match status" value="1"/>
</dbReference>
<keyword evidence="3" id="KW-0804">Transcription</keyword>
<dbReference type="SMART" id="SM00353">
    <property type="entry name" value="HLH"/>
    <property type="match status" value="1"/>
</dbReference>
<dbReference type="Pfam" id="PF00010">
    <property type="entry name" value="HLH"/>
    <property type="match status" value="1"/>
</dbReference>
<dbReference type="AlphaFoldDB" id="A0A371GGM1"/>
<evidence type="ECO:0000256" key="1">
    <source>
        <dbReference type="ARBA" id="ARBA00004123"/>
    </source>
</evidence>
<keyword evidence="8" id="KW-1185">Reference proteome</keyword>
<sequence length="587" mass="64560">MESQFFLNAGVSQTQQHSLHFEPSPPPPPSSVWQQSLSQTMGIQPTVMNCSVSEKTQDCFYNPNWDKSTDHALHHFDSSALSSMVSSPSSSSNPNNITNMSNENFIIRELVGKLGTIGRSSDEIPQHSPHPLAVASSYMNSNGNNSTNTSCYTTPLSSPPKVNIVHSLVNERLTNLGGKPMALSSPVAEFSADPGFAERAAKFSCFGNRSFNDRSVQLGVNNGELTQRSAPVMEHDGKLPRVSSSPLLKTLGSQMGALENKNSAFQEQEKMEMANSQEESTISEQTPNGETGVKTSQDVNSRKRKASSKGKAKETSNSTNPSKGVEASEDSNSKRSKTNEVEGNENDRVKVEEESKAVEEKPNKSNSKPPEPPKDYIHVRARRGQATDSHSLAERVRREKISERMKLLQDLVPGCNKVTGKALMLDEIINYVQSLQRQVEFLSMKLASVNTRMDLNMESLVSKDVFQSNNFLATHPNPIFPLDSSAQAFYGHQSHQNPAIHNNIPNRTVTHCSVDPLDTSLFQNLGLQLPPLNGFNEAASQFPLTFCEEDLHTIVQMGFGQTANRKTPIQSPRFNGSNNVPEMKVEL</sequence>
<evidence type="ECO:0000256" key="3">
    <source>
        <dbReference type="ARBA" id="ARBA00023163"/>
    </source>
</evidence>
<dbReference type="PANTHER" id="PTHR12565:SF444">
    <property type="entry name" value="TRANSCRIPTION FACTOR BHLH62-RELATED"/>
    <property type="match status" value="1"/>
</dbReference>
<keyword evidence="4" id="KW-0539">Nucleus</keyword>
<reference evidence="7" key="1">
    <citation type="submission" date="2018-05" db="EMBL/GenBank/DDBJ databases">
        <title>Draft genome of Mucuna pruriens seed.</title>
        <authorList>
            <person name="Nnadi N.E."/>
            <person name="Vos R."/>
            <person name="Hasami M.H."/>
            <person name="Devisetty U.K."/>
            <person name="Aguiy J.C."/>
        </authorList>
    </citation>
    <scope>NUCLEOTIDE SEQUENCE [LARGE SCALE GENOMIC DNA]</scope>
    <source>
        <strain evidence="7">JCA_2017</strain>
    </source>
</reference>
<gene>
    <name evidence="7" type="primary">BHLH62</name>
    <name evidence="7" type="ORF">CR513_28554</name>
</gene>
<proteinExistence type="predicted"/>
<feature type="region of interest" description="Disordered" evidence="5">
    <location>
        <begin position="564"/>
        <end position="587"/>
    </location>
</feature>
<dbReference type="GO" id="GO:0046983">
    <property type="term" value="F:protein dimerization activity"/>
    <property type="evidence" value="ECO:0007669"/>
    <property type="project" value="InterPro"/>
</dbReference>
<dbReference type="PANTHER" id="PTHR12565">
    <property type="entry name" value="STEROL REGULATORY ELEMENT-BINDING PROTEIN"/>
    <property type="match status" value="1"/>
</dbReference>
<comment type="caution">
    <text evidence="7">The sequence shown here is derived from an EMBL/GenBank/DDBJ whole genome shotgun (WGS) entry which is preliminary data.</text>
</comment>
<feature type="compositionally biased region" description="Polar residues" evidence="5">
    <location>
        <begin position="274"/>
        <end position="299"/>
    </location>
</feature>
<feature type="region of interest" description="Disordered" evidence="5">
    <location>
        <begin position="268"/>
        <end position="376"/>
    </location>
</feature>
<feature type="compositionally biased region" description="Polar residues" evidence="5">
    <location>
        <begin position="564"/>
        <end position="580"/>
    </location>
</feature>
<feature type="region of interest" description="Disordered" evidence="5">
    <location>
        <begin position="118"/>
        <end position="140"/>
    </location>
</feature>
<evidence type="ECO:0000256" key="4">
    <source>
        <dbReference type="ARBA" id="ARBA00023242"/>
    </source>
</evidence>
<evidence type="ECO:0000256" key="2">
    <source>
        <dbReference type="ARBA" id="ARBA00023015"/>
    </source>
</evidence>
<dbReference type="InterPro" id="IPR011598">
    <property type="entry name" value="bHLH_dom"/>
</dbReference>
<dbReference type="GO" id="GO:0005634">
    <property type="term" value="C:nucleus"/>
    <property type="evidence" value="ECO:0007669"/>
    <property type="project" value="UniProtKB-SubCell"/>
</dbReference>
<evidence type="ECO:0000313" key="7">
    <source>
        <dbReference type="EMBL" id="RDX89684.1"/>
    </source>
</evidence>
<dbReference type="GO" id="GO:0003700">
    <property type="term" value="F:DNA-binding transcription factor activity"/>
    <property type="evidence" value="ECO:0007669"/>
    <property type="project" value="TreeGrafter"/>
</dbReference>
<comment type="subcellular location">
    <subcellularLocation>
        <location evidence="1">Nucleus</location>
    </subcellularLocation>
</comment>
<organism evidence="7 8">
    <name type="scientific">Mucuna pruriens</name>
    <name type="common">Velvet bean</name>
    <name type="synonym">Dolichos pruriens</name>
    <dbReference type="NCBI Taxonomy" id="157652"/>
    <lineage>
        <taxon>Eukaryota</taxon>
        <taxon>Viridiplantae</taxon>
        <taxon>Streptophyta</taxon>
        <taxon>Embryophyta</taxon>
        <taxon>Tracheophyta</taxon>
        <taxon>Spermatophyta</taxon>
        <taxon>Magnoliopsida</taxon>
        <taxon>eudicotyledons</taxon>
        <taxon>Gunneridae</taxon>
        <taxon>Pentapetalae</taxon>
        <taxon>rosids</taxon>
        <taxon>fabids</taxon>
        <taxon>Fabales</taxon>
        <taxon>Fabaceae</taxon>
        <taxon>Papilionoideae</taxon>
        <taxon>50 kb inversion clade</taxon>
        <taxon>NPAAA clade</taxon>
        <taxon>indigoferoid/millettioid clade</taxon>
        <taxon>Phaseoleae</taxon>
        <taxon>Mucuna</taxon>
    </lineage>
</organism>
<feature type="compositionally biased region" description="Basic and acidic residues" evidence="5">
    <location>
        <begin position="331"/>
        <end position="363"/>
    </location>
</feature>
<feature type="domain" description="BHLH" evidence="6">
    <location>
        <begin position="385"/>
        <end position="435"/>
    </location>
</feature>
<dbReference type="EMBL" id="QJKJ01005605">
    <property type="protein sequence ID" value="RDX89684.1"/>
    <property type="molecule type" value="Genomic_DNA"/>
</dbReference>
<dbReference type="OrthoDB" id="1095591at2759"/>
<name>A0A371GGM1_MUCPR</name>
<keyword evidence="2" id="KW-0805">Transcription regulation</keyword>
<dbReference type="Proteomes" id="UP000257109">
    <property type="component" value="Unassembled WGS sequence"/>
</dbReference>
<dbReference type="Gene3D" id="4.10.280.10">
    <property type="entry name" value="Helix-loop-helix DNA-binding domain"/>
    <property type="match status" value="1"/>
</dbReference>
<evidence type="ECO:0000256" key="5">
    <source>
        <dbReference type="SAM" id="MobiDB-lite"/>
    </source>
</evidence>
<dbReference type="InterPro" id="IPR036638">
    <property type="entry name" value="HLH_DNA-bd_sf"/>
</dbReference>
<dbReference type="STRING" id="157652.A0A371GGM1"/>
<evidence type="ECO:0000313" key="8">
    <source>
        <dbReference type="Proteomes" id="UP000257109"/>
    </source>
</evidence>
<protein>
    <submittedName>
        <fullName evidence="7">Transcription factor bHLH62</fullName>
    </submittedName>
</protein>
<feature type="region of interest" description="Disordered" evidence="5">
    <location>
        <begin position="227"/>
        <end position="246"/>
    </location>
</feature>
<dbReference type="InterPro" id="IPR024097">
    <property type="entry name" value="bHLH_ZIP_TF"/>
</dbReference>